<feature type="compositionally biased region" description="Polar residues" evidence="1">
    <location>
        <begin position="104"/>
        <end position="120"/>
    </location>
</feature>
<feature type="compositionally biased region" description="Polar residues" evidence="1">
    <location>
        <begin position="360"/>
        <end position="373"/>
    </location>
</feature>
<dbReference type="OrthoDB" id="2402960at2759"/>
<reference evidence="2 3" key="1">
    <citation type="submission" date="2015-01" db="EMBL/GenBank/DDBJ databases">
        <title>The Genome Sequence of Rhinocladiella mackenzie CBS 650.93.</title>
        <authorList>
            <consortium name="The Broad Institute Genomics Platform"/>
            <person name="Cuomo C."/>
            <person name="de Hoog S."/>
            <person name="Gorbushina A."/>
            <person name="Stielow B."/>
            <person name="Teixiera M."/>
            <person name="Abouelleil A."/>
            <person name="Chapman S.B."/>
            <person name="Priest M."/>
            <person name="Young S.K."/>
            <person name="Wortman J."/>
            <person name="Nusbaum C."/>
            <person name="Birren B."/>
        </authorList>
    </citation>
    <scope>NUCLEOTIDE SEQUENCE [LARGE SCALE GENOMIC DNA]</scope>
    <source>
        <strain evidence="2 3">CBS 650.93</strain>
    </source>
</reference>
<evidence type="ECO:0000256" key="1">
    <source>
        <dbReference type="SAM" id="MobiDB-lite"/>
    </source>
</evidence>
<feature type="compositionally biased region" description="Basic and acidic residues" evidence="1">
    <location>
        <begin position="297"/>
        <end position="319"/>
    </location>
</feature>
<dbReference type="STRING" id="1442369.A0A0D2ID22"/>
<feature type="compositionally biased region" description="Basic and acidic residues" evidence="1">
    <location>
        <begin position="256"/>
        <end position="268"/>
    </location>
</feature>
<feature type="compositionally biased region" description="Basic and acidic residues" evidence="1">
    <location>
        <begin position="381"/>
        <end position="390"/>
    </location>
</feature>
<keyword evidence="3" id="KW-1185">Reference proteome</keyword>
<name>A0A0D2ID22_9EURO</name>
<feature type="region of interest" description="Disordered" evidence="1">
    <location>
        <begin position="1"/>
        <end position="414"/>
    </location>
</feature>
<proteinExistence type="predicted"/>
<gene>
    <name evidence="2" type="ORF">Z518_07297</name>
</gene>
<dbReference type="GeneID" id="25295368"/>
<dbReference type="Proteomes" id="UP000053617">
    <property type="component" value="Unassembled WGS sequence"/>
</dbReference>
<dbReference type="AlphaFoldDB" id="A0A0D2ID22"/>
<protein>
    <submittedName>
        <fullName evidence="2">Uncharacterized protein</fullName>
    </submittedName>
</protein>
<feature type="compositionally biased region" description="Low complexity" evidence="1">
    <location>
        <begin position="204"/>
        <end position="215"/>
    </location>
</feature>
<feature type="compositionally biased region" description="Basic and acidic residues" evidence="1">
    <location>
        <begin position="183"/>
        <end position="200"/>
    </location>
</feature>
<feature type="compositionally biased region" description="Basic and acidic residues" evidence="1">
    <location>
        <begin position="217"/>
        <end position="244"/>
    </location>
</feature>
<organism evidence="2 3">
    <name type="scientific">Rhinocladiella mackenziei CBS 650.93</name>
    <dbReference type="NCBI Taxonomy" id="1442369"/>
    <lineage>
        <taxon>Eukaryota</taxon>
        <taxon>Fungi</taxon>
        <taxon>Dikarya</taxon>
        <taxon>Ascomycota</taxon>
        <taxon>Pezizomycotina</taxon>
        <taxon>Eurotiomycetes</taxon>
        <taxon>Chaetothyriomycetidae</taxon>
        <taxon>Chaetothyriales</taxon>
        <taxon>Herpotrichiellaceae</taxon>
        <taxon>Rhinocladiella</taxon>
    </lineage>
</organism>
<accession>A0A0D2ID22</accession>
<evidence type="ECO:0000313" key="3">
    <source>
        <dbReference type="Proteomes" id="UP000053617"/>
    </source>
</evidence>
<feature type="compositionally biased region" description="Polar residues" evidence="1">
    <location>
        <begin position="143"/>
        <end position="152"/>
    </location>
</feature>
<dbReference type="VEuPathDB" id="FungiDB:Z518_07297"/>
<sequence length="414" mass="44399">MEDFSQSRGDDDLFDDEIVPFDGPPSPENLPAQLDQASLETPSRPPSEETAVPPAMTAKTVPTSSDPTLPGFNHKPSGRGGHGSAKGGTSKKGGLADSKWATKPAQSTSTEPTAGDNSVRSLPKQADVPGEEKPTETAAQAPGSESNSTAQDPPSGPANTATNPRPPAVRGDRTATGGVRKPKLTEEELSAKLAAAKERSQNLAAAHARAQADAASFEERERIAKEKREKDRVERKVMDSEREKNRRRKMAVMGGREWDAGKNEEDFKITQNGRGAGRRFQSGMTPQQQFQAEEDDLKMYEWHGDRGGRGRGRGRERGGRGRGRGGISRGAVSDHDGDSTAQPQPNWSAEEDFPALPGSTMVTSQKKPSTSDAHASKPRPVRWDSAKGDGEGTWAEQVESSEVGDNASKPKGFW</sequence>
<evidence type="ECO:0000313" key="2">
    <source>
        <dbReference type="EMBL" id="KIX03744.1"/>
    </source>
</evidence>
<dbReference type="EMBL" id="KN847479">
    <property type="protein sequence ID" value="KIX03744.1"/>
    <property type="molecule type" value="Genomic_DNA"/>
</dbReference>
<dbReference type="HOGENOM" id="CLU_043406_0_0_1"/>
<feature type="compositionally biased region" description="Polar residues" evidence="1">
    <location>
        <begin position="282"/>
        <end position="291"/>
    </location>
</feature>
<dbReference type="RefSeq" id="XP_013270880.1">
    <property type="nucleotide sequence ID" value="XM_013415426.1"/>
</dbReference>